<dbReference type="Gene3D" id="2.60.120.1000">
    <property type="match status" value="1"/>
</dbReference>
<evidence type="ECO:0000256" key="3">
    <source>
        <dbReference type="ARBA" id="ARBA00023119"/>
    </source>
</evidence>
<feature type="domain" description="Fibrillar collagen NC1" evidence="4">
    <location>
        <begin position="1"/>
        <end position="109"/>
    </location>
</feature>
<evidence type="ECO:0000256" key="2">
    <source>
        <dbReference type="ARBA" id="ARBA00022525"/>
    </source>
</evidence>
<dbReference type="AlphaFoldDB" id="A0A0L8HVP8"/>
<keyword evidence="3" id="KW-0176">Collagen</keyword>
<dbReference type="SMART" id="SM00038">
    <property type="entry name" value="COLFI"/>
    <property type="match status" value="1"/>
</dbReference>
<proteinExistence type="predicted"/>
<dbReference type="GO" id="GO:0005576">
    <property type="term" value="C:extracellular region"/>
    <property type="evidence" value="ECO:0007669"/>
    <property type="project" value="UniProtKB-SubCell"/>
</dbReference>
<reference evidence="5" key="1">
    <citation type="submission" date="2015-07" db="EMBL/GenBank/DDBJ databases">
        <title>MeaNS - Measles Nucleotide Surveillance Program.</title>
        <authorList>
            <person name="Tran T."/>
            <person name="Druce J."/>
        </authorList>
    </citation>
    <scope>NUCLEOTIDE SEQUENCE</scope>
    <source>
        <strain evidence="5">UCB-OBI-ISO-001</strain>
        <tissue evidence="5">Gonad</tissue>
    </source>
</reference>
<protein>
    <recommendedName>
        <fullName evidence="4">Fibrillar collagen NC1 domain-containing protein</fullName>
    </recommendedName>
</protein>
<gene>
    <name evidence="5" type="ORF">OCBIM_22004815mg</name>
</gene>
<evidence type="ECO:0000313" key="5">
    <source>
        <dbReference type="EMBL" id="KOF93272.1"/>
    </source>
</evidence>
<organism evidence="5">
    <name type="scientific">Octopus bimaculoides</name>
    <name type="common">California two-spotted octopus</name>
    <dbReference type="NCBI Taxonomy" id="37653"/>
    <lineage>
        <taxon>Eukaryota</taxon>
        <taxon>Metazoa</taxon>
        <taxon>Spiralia</taxon>
        <taxon>Lophotrochozoa</taxon>
        <taxon>Mollusca</taxon>
        <taxon>Cephalopoda</taxon>
        <taxon>Coleoidea</taxon>
        <taxon>Octopodiformes</taxon>
        <taxon>Octopoda</taxon>
        <taxon>Incirrata</taxon>
        <taxon>Octopodidae</taxon>
        <taxon>Octopus</taxon>
    </lineage>
</organism>
<dbReference type="InterPro" id="IPR000885">
    <property type="entry name" value="Fib_collagen_C"/>
</dbReference>
<dbReference type="Pfam" id="PF01410">
    <property type="entry name" value="COLFI"/>
    <property type="match status" value="1"/>
</dbReference>
<sequence>MVANQLNFLHLHSVRARQNITYNCFNSNSYGIKLLGYSGDEFYANHELRKQTYNVRLDNCQQKNNQWGKTVFEIDTRQTKMLPVKDIALQDVGEENQKFGLEIGEVCFS</sequence>
<evidence type="ECO:0000259" key="4">
    <source>
        <dbReference type="PROSITE" id="PS51461"/>
    </source>
</evidence>
<dbReference type="GO" id="GO:0005201">
    <property type="term" value="F:extracellular matrix structural constituent"/>
    <property type="evidence" value="ECO:0007669"/>
    <property type="project" value="InterPro"/>
</dbReference>
<dbReference type="PROSITE" id="PS51461">
    <property type="entry name" value="NC1_FIB"/>
    <property type="match status" value="1"/>
</dbReference>
<dbReference type="OrthoDB" id="8939548at2759"/>
<name>A0A0L8HVP8_OCTBM</name>
<accession>A0A0L8HVP8</accession>
<comment type="subcellular location">
    <subcellularLocation>
        <location evidence="1">Secreted</location>
    </subcellularLocation>
</comment>
<dbReference type="GO" id="GO:0005581">
    <property type="term" value="C:collagen trimer"/>
    <property type="evidence" value="ECO:0007669"/>
    <property type="project" value="UniProtKB-KW"/>
</dbReference>
<evidence type="ECO:0000256" key="1">
    <source>
        <dbReference type="ARBA" id="ARBA00004613"/>
    </source>
</evidence>
<keyword evidence="2" id="KW-0964">Secreted</keyword>
<dbReference type="EMBL" id="KQ417208">
    <property type="protein sequence ID" value="KOF93272.1"/>
    <property type="molecule type" value="Genomic_DNA"/>
</dbReference>